<evidence type="ECO:0000313" key="4">
    <source>
        <dbReference type="EMBL" id="SIT15270.1"/>
    </source>
</evidence>
<dbReference type="Gene3D" id="1.25.40.10">
    <property type="entry name" value="Tetratricopeptide repeat domain"/>
    <property type="match status" value="1"/>
</dbReference>
<dbReference type="SUPFAM" id="SSF48452">
    <property type="entry name" value="TPR-like"/>
    <property type="match status" value="2"/>
</dbReference>
<feature type="domain" description="Ancillary SecYEG translocon subunit/Cell division coordinator CpoB TPR" evidence="3">
    <location>
        <begin position="234"/>
        <end position="331"/>
    </location>
</feature>
<keyword evidence="5" id="KW-1185">Reference proteome</keyword>
<feature type="repeat" description="TPR" evidence="1">
    <location>
        <begin position="123"/>
        <end position="156"/>
    </location>
</feature>
<dbReference type="STRING" id="633194.SAMN05421759_1222"/>
<dbReference type="PROSITE" id="PS50005">
    <property type="entry name" value="TPR"/>
    <property type="match status" value="2"/>
</dbReference>
<dbReference type="InterPro" id="IPR011990">
    <property type="entry name" value="TPR-like_helical_dom_sf"/>
</dbReference>
<name>A0A1N7PXG0_9RHOB</name>
<protein>
    <submittedName>
        <fullName evidence="4">Lipopolysaccharide biosynthesis regulator YciM, contains six TPR domains and a predicted metal-binding C-terminal domain</fullName>
    </submittedName>
</protein>
<dbReference type="Proteomes" id="UP000186684">
    <property type="component" value="Unassembled WGS sequence"/>
</dbReference>
<dbReference type="PANTHER" id="PTHR12558:SF13">
    <property type="entry name" value="CELL DIVISION CYCLE PROTEIN 27 HOMOLOG"/>
    <property type="match status" value="1"/>
</dbReference>
<proteinExistence type="predicted"/>
<evidence type="ECO:0000256" key="1">
    <source>
        <dbReference type="PROSITE-ProRule" id="PRU00339"/>
    </source>
</evidence>
<organism evidence="4 5">
    <name type="scientific">Roseivivax lentus</name>
    <dbReference type="NCBI Taxonomy" id="633194"/>
    <lineage>
        <taxon>Bacteria</taxon>
        <taxon>Pseudomonadati</taxon>
        <taxon>Pseudomonadota</taxon>
        <taxon>Alphaproteobacteria</taxon>
        <taxon>Rhodobacterales</taxon>
        <taxon>Roseobacteraceae</taxon>
        <taxon>Roseivivax</taxon>
    </lineage>
</organism>
<dbReference type="AlphaFoldDB" id="A0A1N7PXG0"/>
<feature type="compositionally biased region" description="Basic and acidic residues" evidence="2">
    <location>
        <begin position="372"/>
        <end position="389"/>
    </location>
</feature>
<feature type="region of interest" description="Disordered" evidence="2">
    <location>
        <begin position="371"/>
        <end position="395"/>
    </location>
</feature>
<evidence type="ECO:0000313" key="5">
    <source>
        <dbReference type="Proteomes" id="UP000186684"/>
    </source>
</evidence>
<reference evidence="5" key="1">
    <citation type="submission" date="2017-01" db="EMBL/GenBank/DDBJ databases">
        <authorList>
            <person name="Varghese N."/>
            <person name="Submissions S."/>
        </authorList>
    </citation>
    <scope>NUCLEOTIDE SEQUENCE [LARGE SCALE GENOMIC DNA]</scope>
    <source>
        <strain evidence="5">DSM 29430</strain>
    </source>
</reference>
<keyword evidence="1" id="KW-0802">TPR repeat</keyword>
<gene>
    <name evidence="4" type="ORF">SAMN05421759_1222</name>
</gene>
<dbReference type="EMBL" id="FTOQ01000022">
    <property type="protein sequence ID" value="SIT15270.1"/>
    <property type="molecule type" value="Genomic_DNA"/>
</dbReference>
<evidence type="ECO:0000259" key="3">
    <source>
        <dbReference type="Pfam" id="PF09976"/>
    </source>
</evidence>
<dbReference type="PANTHER" id="PTHR12558">
    <property type="entry name" value="CELL DIVISION CYCLE 16,23,27"/>
    <property type="match status" value="1"/>
</dbReference>
<dbReference type="InterPro" id="IPR018704">
    <property type="entry name" value="SecYEG/CpoB_TPR"/>
</dbReference>
<dbReference type="InterPro" id="IPR019734">
    <property type="entry name" value="TPR_rpt"/>
</dbReference>
<accession>A0A1N7PXG0</accession>
<sequence length="422" mass="47028">MPNTEEAQQWRPNVSQVAQDDSERMNFVRGLMRDGRTAEAQAELTDMLARDPQNTRIMLTLAISHLRSNELEQAAAVLEQLMRVDPKNRMGPLLAASVGLRGGNAEYAETHYQKALQADPTSIPALTGLASLHEQQNHLDQAVEVLSHAISLNPESAAIRRQMARLLAKRDDPGGAAVHLRHALDTHPKDVRTATALARLHFQNDETGAAIKVVEETLVHSPDSRPLLQLLGTLKIATRDYAAAEMALGKVLEAAEPQRGLSNVRIAMARALIPQKKLTEARAMLAQVNRRNLLPVVQRLYGDAFAAESRFEDAENSYRSSMIHMPEGEEAIARVEQAKAVLKSPDGKAVLQIYEAEFANLRESFHAKAQKRREEGVSAEQLKDMAERRQQRRMRRRQMMMEQLRNRGAQGFGRGGFGRQSN</sequence>
<evidence type="ECO:0000256" key="2">
    <source>
        <dbReference type="SAM" id="MobiDB-lite"/>
    </source>
</evidence>
<dbReference type="OrthoDB" id="7831694at2"/>
<dbReference type="Pfam" id="PF09976">
    <property type="entry name" value="TPR_21"/>
    <property type="match status" value="1"/>
</dbReference>
<dbReference type="RefSeq" id="WP_076450860.1">
    <property type="nucleotide sequence ID" value="NZ_FTOQ01000022.1"/>
</dbReference>
<feature type="repeat" description="TPR" evidence="1">
    <location>
        <begin position="55"/>
        <end position="88"/>
    </location>
</feature>
<dbReference type="SMART" id="SM00028">
    <property type="entry name" value="TPR"/>
    <property type="match status" value="5"/>
</dbReference>
<dbReference type="Pfam" id="PF14559">
    <property type="entry name" value="TPR_19"/>
    <property type="match status" value="3"/>
</dbReference>